<accession>A0ACC3DKE1</accession>
<evidence type="ECO:0000313" key="2">
    <source>
        <dbReference type="Proteomes" id="UP001186974"/>
    </source>
</evidence>
<sequence>MNGPSLSPHGQSQGPPGSSMSPRAYYQGSHAGTSSTSKSPSAYASSQNPSSGPPVGKFSRPNSGYANGKGHTPAYTGNAPYAIPGSNALQQSRPPQAAFPPHPKSPSSNPQTYRSPNQYQQTPYQKPYTYERPTPSQSNQQYVSPTKSSPSATPQINGYPQSRPRDPDVTPNTSFQHLPPSTGVQHRSPTSGQHSTELAQHRRTASGHPLKGSSPGFSPTKHDSPRPASSHSSPGRHLVPPKQLSPTSARVASPPGAPQLYQQRSASGSTLPGSSPGFSPTKHDSPRPPTSSGASSSPHTQSTPMVPPVALTPNASFDAKNLQPPVKQSGIERPPPVSGGPSSDAPTPALLSASETHQNGSNGAT</sequence>
<keyword evidence="2" id="KW-1185">Reference proteome</keyword>
<evidence type="ECO:0000313" key="1">
    <source>
        <dbReference type="EMBL" id="KAK3077026.1"/>
    </source>
</evidence>
<comment type="caution">
    <text evidence="1">The sequence shown here is derived from an EMBL/GenBank/DDBJ whole genome shotgun (WGS) entry which is preliminary data.</text>
</comment>
<name>A0ACC3DKE1_9PEZI</name>
<reference evidence="1" key="1">
    <citation type="submission" date="2024-09" db="EMBL/GenBank/DDBJ databases">
        <title>Black Yeasts Isolated from many extreme environments.</title>
        <authorList>
            <person name="Coleine C."/>
            <person name="Stajich J.E."/>
            <person name="Selbmann L."/>
        </authorList>
    </citation>
    <scope>NUCLEOTIDE SEQUENCE</scope>
    <source>
        <strain evidence="1">CCFEE 5737</strain>
    </source>
</reference>
<dbReference type="Proteomes" id="UP001186974">
    <property type="component" value="Unassembled WGS sequence"/>
</dbReference>
<organism evidence="1 2">
    <name type="scientific">Coniosporium uncinatum</name>
    <dbReference type="NCBI Taxonomy" id="93489"/>
    <lineage>
        <taxon>Eukaryota</taxon>
        <taxon>Fungi</taxon>
        <taxon>Dikarya</taxon>
        <taxon>Ascomycota</taxon>
        <taxon>Pezizomycotina</taxon>
        <taxon>Dothideomycetes</taxon>
        <taxon>Dothideomycetes incertae sedis</taxon>
        <taxon>Coniosporium</taxon>
    </lineage>
</organism>
<gene>
    <name evidence="1" type="ORF">LTS18_011401</name>
</gene>
<dbReference type="EMBL" id="JAWDJW010003296">
    <property type="protein sequence ID" value="KAK3077026.1"/>
    <property type="molecule type" value="Genomic_DNA"/>
</dbReference>
<proteinExistence type="predicted"/>
<protein>
    <submittedName>
        <fullName evidence="1">Uncharacterized protein</fullName>
    </submittedName>
</protein>